<name>D4CT91_9FUSO</name>
<evidence type="ECO:0000313" key="1">
    <source>
        <dbReference type="EMBL" id="EFE87461.1"/>
    </source>
</evidence>
<evidence type="ECO:0000313" key="2">
    <source>
        <dbReference type="Proteomes" id="UP000003748"/>
    </source>
</evidence>
<dbReference type="AlphaFoldDB" id="D4CT91"/>
<dbReference type="HOGENOM" id="CLU_3153187_0_0_0"/>
<reference evidence="1 2" key="1">
    <citation type="submission" date="2010-02" db="EMBL/GenBank/DDBJ databases">
        <authorList>
            <person name="Weinstock G."/>
            <person name="Sodergren E."/>
            <person name="Clifton S."/>
            <person name="Fulton L."/>
            <person name="Fulton B."/>
            <person name="Courtney L."/>
            <person name="Fronick C."/>
            <person name="Harrison M."/>
            <person name="Strong C."/>
            <person name="Farmer C."/>
            <person name="Delahaunty K."/>
            <person name="Markovic C."/>
            <person name="Hall O."/>
            <person name="Minx P."/>
            <person name="Tomlinson C."/>
            <person name="Mitreva M."/>
            <person name="Nelson J."/>
            <person name="Hou S."/>
            <person name="Wollam A."/>
            <person name="Pepin K.H."/>
            <person name="Johnson M."/>
            <person name="Bhonagiri V."/>
            <person name="Zhang X."/>
            <person name="Suruliraj S."/>
            <person name="Warren W."/>
            <person name="Chinwalla A."/>
            <person name="Mardis E.R."/>
            <person name="Wilson R.K."/>
        </authorList>
    </citation>
    <scope>NUCLEOTIDE SEQUENCE [LARGE SCALE GENOMIC DNA]</scope>
    <source>
        <strain evidence="1 2">ATCC 33693</strain>
    </source>
</reference>
<accession>D4CT91</accession>
<sequence>MIILKVQKDQSELKKDMDLNSNMIILKDNSSQAEWYIPCPFKFQYDNT</sequence>
<gene>
    <name evidence="1" type="ORF">FUSPEROL_00603</name>
</gene>
<organism evidence="1 2">
    <name type="scientific">Fusobacterium periodonticum ATCC 33693</name>
    <dbReference type="NCBI Taxonomy" id="546275"/>
    <lineage>
        <taxon>Bacteria</taxon>
        <taxon>Fusobacteriati</taxon>
        <taxon>Fusobacteriota</taxon>
        <taxon>Fusobacteriia</taxon>
        <taxon>Fusobacteriales</taxon>
        <taxon>Fusobacteriaceae</taxon>
        <taxon>Fusobacterium</taxon>
    </lineage>
</organism>
<proteinExistence type="predicted"/>
<dbReference type="EMBL" id="ACJY01000037">
    <property type="protein sequence ID" value="EFE87461.1"/>
    <property type="molecule type" value="Genomic_DNA"/>
</dbReference>
<protein>
    <submittedName>
        <fullName evidence="1">Uncharacterized protein</fullName>
    </submittedName>
</protein>
<comment type="caution">
    <text evidence="1">The sequence shown here is derived from an EMBL/GenBank/DDBJ whole genome shotgun (WGS) entry which is preliminary data.</text>
</comment>
<dbReference type="Proteomes" id="UP000003748">
    <property type="component" value="Unassembled WGS sequence"/>
</dbReference>